<gene>
    <name evidence="2" type="ORF">Cgig2_029422</name>
</gene>
<accession>A0A9Q1JNA8</accession>
<keyword evidence="1" id="KW-0812">Transmembrane</keyword>
<name>A0A9Q1JNA8_9CARY</name>
<keyword evidence="3" id="KW-1185">Reference proteome</keyword>
<evidence type="ECO:0000313" key="2">
    <source>
        <dbReference type="EMBL" id="KAJ8426753.1"/>
    </source>
</evidence>
<dbReference type="EMBL" id="JAKOGI010001242">
    <property type="protein sequence ID" value="KAJ8426753.1"/>
    <property type="molecule type" value="Genomic_DNA"/>
</dbReference>
<dbReference type="AlphaFoldDB" id="A0A9Q1JNA8"/>
<evidence type="ECO:0000256" key="1">
    <source>
        <dbReference type="SAM" id="Phobius"/>
    </source>
</evidence>
<evidence type="ECO:0000313" key="3">
    <source>
        <dbReference type="Proteomes" id="UP001153076"/>
    </source>
</evidence>
<sequence length="707" mass="77684">MQNNRNARPARAHSVRFGQRWTPSRAHFDKTRERTYEGKREKKALYELADNGQIDRFLKKGLRFLQLEQEPAQPQLRHEECSTEVVATIAGGYAEGITRSAWKPQLRSAQEGPCVTAPTMVFGGKEAPRCASPHNDPLVVEMKNYLKKLGTPNMTSSPWCTLSWASEVNPIGMIRLPVRFDNKLRSKNLEVDFLVVDVPTAYSVILGHPTLHGVASQIRPGTYRLEAINGTSIPRAWHSIQPQKKKKEEGGLCIGLSTVLVPLQLRSPGLSIQGVGGFVPCILTLGGRRDKLHLLRVTALIGGLLTLIHVVEVGLKMAILLKLLGQRLCVNTRGYRRGLADSHAPWPGPPQLQPSPMPPLAGAATLSFQLPGRLDQPLAFPSTAMTSPSTLRYSAVTLTPQVNTSAVAISSSVTLGRSEAPGVTKSRDLTKSWTSESLAVGSALMKLVDGRWVIGEEPPAAWEATPMGCDPQMTGYPIDEGLTVQFSLSPLAMGWRPRPRPDDPPSVDVSGLWNPGITRKGAKQGYTLYLLGLLGDEALPLLFLPTLSVGRHLLRGGVPGLENRQPCPRLICIKQKESQPIQRLPLTRLALPPLGALHGLNCLSHKLRDGPRPVVLTYVKLEVTGRLSLLSCRLPKWSGTSPQPDSRCTKRKSYFQCFTFDFFSMAVMQPDLLLKQYHLRSPVSLGALWTVCTRLNAYALQLRPRSS</sequence>
<reference evidence="2" key="1">
    <citation type="submission" date="2022-04" db="EMBL/GenBank/DDBJ databases">
        <title>Carnegiea gigantea Genome sequencing and assembly v2.</title>
        <authorList>
            <person name="Copetti D."/>
            <person name="Sanderson M.J."/>
            <person name="Burquez A."/>
            <person name="Wojciechowski M.F."/>
        </authorList>
    </citation>
    <scope>NUCLEOTIDE SEQUENCE</scope>
    <source>
        <strain evidence="2">SGP5-SGP5p</strain>
        <tissue evidence="2">Aerial part</tissue>
    </source>
</reference>
<keyword evidence="1" id="KW-1133">Transmembrane helix</keyword>
<comment type="caution">
    <text evidence="2">The sequence shown here is derived from an EMBL/GenBank/DDBJ whole genome shotgun (WGS) entry which is preliminary data.</text>
</comment>
<dbReference type="Proteomes" id="UP001153076">
    <property type="component" value="Unassembled WGS sequence"/>
</dbReference>
<proteinExistence type="predicted"/>
<keyword evidence="1" id="KW-0472">Membrane</keyword>
<feature type="transmembrane region" description="Helical" evidence="1">
    <location>
        <begin position="297"/>
        <end position="321"/>
    </location>
</feature>
<organism evidence="2 3">
    <name type="scientific">Carnegiea gigantea</name>
    <dbReference type="NCBI Taxonomy" id="171969"/>
    <lineage>
        <taxon>Eukaryota</taxon>
        <taxon>Viridiplantae</taxon>
        <taxon>Streptophyta</taxon>
        <taxon>Embryophyta</taxon>
        <taxon>Tracheophyta</taxon>
        <taxon>Spermatophyta</taxon>
        <taxon>Magnoliopsida</taxon>
        <taxon>eudicotyledons</taxon>
        <taxon>Gunneridae</taxon>
        <taxon>Pentapetalae</taxon>
        <taxon>Caryophyllales</taxon>
        <taxon>Cactineae</taxon>
        <taxon>Cactaceae</taxon>
        <taxon>Cactoideae</taxon>
        <taxon>Echinocereeae</taxon>
        <taxon>Carnegiea</taxon>
    </lineage>
</organism>
<protein>
    <submittedName>
        <fullName evidence="2">Uncharacterized protein</fullName>
    </submittedName>
</protein>